<proteinExistence type="predicted"/>
<feature type="region of interest" description="Disordered" evidence="1">
    <location>
        <begin position="142"/>
        <end position="166"/>
    </location>
</feature>
<evidence type="ECO:0000313" key="2">
    <source>
        <dbReference type="EMBL" id="GCC46337.1"/>
    </source>
</evidence>
<organism evidence="2 3">
    <name type="scientific">Chiloscyllium punctatum</name>
    <name type="common">Brownbanded bambooshark</name>
    <name type="synonym">Hemiscyllium punctatum</name>
    <dbReference type="NCBI Taxonomy" id="137246"/>
    <lineage>
        <taxon>Eukaryota</taxon>
        <taxon>Metazoa</taxon>
        <taxon>Chordata</taxon>
        <taxon>Craniata</taxon>
        <taxon>Vertebrata</taxon>
        <taxon>Chondrichthyes</taxon>
        <taxon>Elasmobranchii</taxon>
        <taxon>Galeomorphii</taxon>
        <taxon>Galeoidea</taxon>
        <taxon>Orectolobiformes</taxon>
        <taxon>Hemiscylliidae</taxon>
        <taxon>Chiloscyllium</taxon>
    </lineage>
</organism>
<keyword evidence="3" id="KW-1185">Reference proteome</keyword>
<dbReference type="Proteomes" id="UP000287033">
    <property type="component" value="Unassembled WGS sequence"/>
</dbReference>
<accession>A0A401TUN5</accession>
<gene>
    <name evidence="2" type="ORF">chiPu_0030666</name>
</gene>
<comment type="caution">
    <text evidence="2">The sequence shown here is derived from an EMBL/GenBank/DDBJ whole genome shotgun (WGS) entry which is preliminary data.</text>
</comment>
<reference evidence="2 3" key="1">
    <citation type="journal article" date="2018" name="Nat. Ecol. Evol.">
        <title>Shark genomes provide insights into elasmobranch evolution and the origin of vertebrates.</title>
        <authorList>
            <person name="Hara Y"/>
            <person name="Yamaguchi K"/>
            <person name="Onimaru K"/>
            <person name="Kadota M"/>
            <person name="Koyanagi M"/>
            <person name="Keeley SD"/>
            <person name="Tatsumi K"/>
            <person name="Tanaka K"/>
            <person name="Motone F"/>
            <person name="Kageyama Y"/>
            <person name="Nozu R"/>
            <person name="Adachi N"/>
            <person name="Nishimura O"/>
            <person name="Nakagawa R"/>
            <person name="Tanegashima C"/>
            <person name="Kiyatake I"/>
            <person name="Matsumoto R"/>
            <person name="Murakumo K"/>
            <person name="Nishida K"/>
            <person name="Terakita A"/>
            <person name="Kuratani S"/>
            <person name="Sato K"/>
            <person name="Hyodo S Kuraku.S."/>
        </authorList>
    </citation>
    <scope>NUCLEOTIDE SEQUENCE [LARGE SCALE GENOMIC DNA]</scope>
</reference>
<evidence type="ECO:0000313" key="3">
    <source>
        <dbReference type="Proteomes" id="UP000287033"/>
    </source>
</evidence>
<feature type="compositionally biased region" description="Basic residues" evidence="1">
    <location>
        <begin position="157"/>
        <end position="166"/>
    </location>
</feature>
<dbReference type="EMBL" id="BEZZ01189542">
    <property type="protein sequence ID" value="GCC46337.1"/>
    <property type="molecule type" value="Genomic_DNA"/>
</dbReference>
<dbReference type="AlphaFoldDB" id="A0A401TUN5"/>
<sequence length="166" mass="18650">MPEVLRPCSELSGRCSGTQSSAEYRDMRFLTGVRFVLDACERSCVAAAVTRAARVQHADQFRIIDRGVACRDVNTRCGFISMSPIVARNVVTDLKCDDCRGWGWGPCNERHQSNGVARAPRHKLRRSQTTFDTADRIGRSRRRGVARHVSALEQSGRHRTSSRFAR</sequence>
<name>A0A401TUN5_CHIPU</name>
<feature type="non-terminal residue" evidence="2">
    <location>
        <position position="166"/>
    </location>
</feature>
<protein>
    <submittedName>
        <fullName evidence="2">Uncharacterized protein</fullName>
    </submittedName>
</protein>
<evidence type="ECO:0000256" key="1">
    <source>
        <dbReference type="SAM" id="MobiDB-lite"/>
    </source>
</evidence>